<keyword evidence="10" id="KW-1185">Reference proteome</keyword>
<organism evidence="9 10">
    <name type="scientific">Dethiosulfovibrio marinus</name>
    <dbReference type="NCBI Taxonomy" id="133532"/>
    <lineage>
        <taxon>Bacteria</taxon>
        <taxon>Thermotogati</taxon>
        <taxon>Synergistota</taxon>
        <taxon>Synergistia</taxon>
        <taxon>Synergistales</taxon>
        <taxon>Dethiosulfovibrionaceae</taxon>
        <taxon>Dethiosulfovibrio</taxon>
    </lineage>
</organism>
<feature type="domain" description="ABC transmembrane type-1" evidence="8">
    <location>
        <begin position="59"/>
        <end position="239"/>
    </location>
</feature>
<feature type="transmembrane region" description="Helical" evidence="7">
    <location>
        <begin position="192"/>
        <end position="209"/>
    </location>
</feature>
<comment type="caution">
    <text evidence="9">The sequence shown here is derived from an EMBL/GenBank/DDBJ whole genome shotgun (WGS) entry which is preliminary data.</text>
</comment>
<evidence type="ECO:0000313" key="9">
    <source>
        <dbReference type="EMBL" id="MCF4143273.1"/>
    </source>
</evidence>
<comment type="subcellular location">
    <subcellularLocation>
        <location evidence="1 7">Cell membrane</location>
        <topology evidence="1 7">Multi-pass membrane protein</topology>
    </subcellularLocation>
</comment>
<evidence type="ECO:0000256" key="3">
    <source>
        <dbReference type="ARBA" id="ARBA00022475"/>
    </source>
</evidence>
<keyword evidence="3" id="KW-1003">Cell membrane</keyword>
<evidence type="ECO:0000313" key="10">
    <source>
        <dbReference type="Proteomes" id="UP001200430"/>
    </source>
</evidence>
<proteinExistence type="inferred from homology"/>
<keyword evidence="4 7" id="KW-0812">Transmembrane</keyword>
<evidence type="ECO:0000256" key="2">
    <source>
        <dbReference type="ARBA" id="ARBA00022448"/>
    </source>
</evidence>
<sequence length="253" mass="27988">MRRDIKHLAGGVVFPAAILLLWWLGSDQNIWNAYVIPAPCKVIKALKDMAIDGSLIHHMGASFFRVFTGFAISVITAVPMGFLMGLSSRSRRWFDPTLDFLRHVPPLAVMPMLILWFGIGEISKIVVVVMATFFPILLNTQEGVVSCDESLLEVGRVFRMSRRRRFREILVPSALPSILVGMRLGLGYSWRSLIGAELIAASSGIGYMIHDAEQLSRSDVIVAGVILMGVIGSLSDWGFLKLSNKLLSWKEGS</sequence>
<name>A0ABS9EQ09_9BACT</name>
<accession>A0ABS9EQ09</accession>
<dbReference type="SUPFAM" id="SSF161098">
    <property type="entry name" value="MetI-like"/>
    <property type="match status" value="1"/>
</dbReference>
<dbReference type="PANTHER" id="PTHR30151:SF25">
    <property type="entry name" value="TAURINE TRANSPORT SYSTEM PERMEASE PROTEIN TAUC"/>
    <property type="match status" value="1"/>
</dbReference>
<evidence type="ECO:0000256" key="6">
    <source>
        <dbReference type="ARBA" id="ARBA00023136"/>
    </source>
</evidence>
<feature type="transmembrane region" description="Helical" evidence="7">
    <location>
        <begin position="7"/>
        <end position="25"/>
    </location>
</feature>
<dbReference type="RefSeq" id="WP_236099976.1">
    <property type="nucleotide sequence ID" value="NZ_JAKGUD010000013.1"/>
</dbReference>
<dbReference type="Proteomes" id="UP001200430">
    <property type="component" value="Unassembled WGS sequence"/>
</dbReference>
<keyword evidence="6 7" id="KW-0472">Membrane</keyword>
<evidence type="ECO:0000259" key="8">
    <source>
        <dbReference type="PROSITE" id="PS50928"/>
    </source>
</evidence>
<comment type="similarity">
    <text evidence="7">Belongs to the binding-protein-dependent transport system permease family.</text>
</comment>
<dbReference type="CDD" id="cd06261">
    <property type="entry name" value="TM_PBP2"/>
    <property type="match status" value="1"/>
</dbReference>
<dbReference type="PANTHER" id="PTHR30151">
    <property type="entry name" value="ALKANE SULFONATE ABC TRANSPORTER-RELATED, MEMBRANE SUBUNIT"/>
    <property type="match status" value="1"/>
</dbReference>
<gene>
    <name evidence="9" type="ORF">L2W38_10660</name>
</gene>
<dbReference type="Pfam" id="PF00528">
    <property type="entry name" value="BPD_transp_1"/>
    <property type="match status" value="1"/>
</dbReference>
<reference evidence="9 10" key="1">
    <citation type="submission" date="2022-01" db="EMBL/GenBank/DDBJ databases">
        <title>Dethiosulfovibrio faecalis sp. nov., a novel proteolytic, non-sulfur-reducing bacterium isolated from a marine aquaculture solid waste bioreactor.</title>
        <authorList>
            <person name="Grabowski S."/>
            <person name="Apolinario E."/>
            <person name="Schneider N."/>
            <person name="Marshall C.W."/>
            <person name="Sowers K.R."/>
        </authorList>
    </citation>
    <scope>NUCLEOTIDE SEQUENCE [LARGE SCALE GENOMIC DNA]</scope>
    <source>
        <strain evidence="9 10">DSM 12537</strain>
    </source>
</reference>
<feature type="transmembrane region" description="Helical" evidence="7">
    <location>
        <begin position="221"/>
        <end position="240"/>
    </location>
</feature>
<keyword evidence="5 7" id="KW-1133">Transmembrane helix</keyword>
<dbReference type="EMBL" id="JAKGUD010000013">
    <property type="protein sequence ID" value="MCF4143273.1"/>
    <property type="molecule type" value="Genomic_DNA"/>
</dbReference>
<evidence type="ECO:0000256" key="4">
    <source>
        <dbReference type="ARBA" id="ARBA00022692"/>
    </source>
</evidence>
<keyword evidence="2 7" id="KW-0813">Transport</keyword>
<evidence type="ECO:0000256" key="1">
    <source>
        <dbReference type="ARBA" id="ARBA00004651"/>
    </source>
</evidence>
<protein>
    <submittedName>
        <fullName evidence="9">ABC transporter permease</fullName>
    </submittedName>
</protein>
<feature type="transmembrane region" description="Helical" evidence="7">
    <location>
        <begin position="63"/>
        <end position="88"/>
    </location>
</feature>
<dbReference type="PROSITE" id="PS50928">
    <property type="entry name" value="ABC_TM1"/>
    <property type="match status" value="1"/>
</dbReference>
<dbReference type="Gene3D" id="1.10.3720.10">
    <property type="entry name" value="MetI-like"/>
    <property type="match status" value="1"/>
</dbReference>
<dbReference type="InterPro" id="IPR035906">
    <property type="entry name" value="MetI-like_sf"/>
</dbReference>
<evidence type="ECO:0000256" key="7">
    <source>
        <dbReference type="RuleBase" id="RU363032"/>
    </source>
</evidence>
<evidence type="ECO:0000256" key="5">
    <source>
        <dbReference type="ARBA" id="ARBA00022989"/>
    </source>
</evidence>
<feature type="transmembrane region" description="Helical" evidence="7">
    <location>
        <begin position="100"/>
        <end position="119"/>
    </location>
</feature>
<dbReference type="InterPro" id="IPR000515">
    <property type="entry name" value="MetI-like"/>
</dbReference>